<dbReference type="PROSITE" id="PS50975">
    <property type="entry name" value="ATP_GRASP"/>
    <property type="match status" value="1"/>
</dbReference>
<dbReference type="InterPro" id="IPR013815">
    <property type="entry name" value="ATP_grasp_subdomain_1"/>
</dbReference>
<dbReference type="OrthoDB" id="9785415at2"/>
<keyword evidence="7 10" id="KW-0067">ATP-binding</keyword>
<dbReference type="Pfam" id="PF02951">
    <property type="entry name" value="GSH-S_N"/>
    <property type="match status" value="1"/>
</dbReference>
<evidence type="ECO:0000256" key="10">
    <source>
        <dbReference type="HAMAP-Rule" id="MF_00162"/>
    </source>
</evidence>
<evidence type="ECO:0000256" key="7">
    <source>
        <dbReference type="ARBA" id="ARBA00022840"/>
    </source>
</evidence>
<evidence type="ECO:0000313" key="12">
    <source>
        <dbReference type="EMBL" id="BBF81254.1"/>
    </source>
</evidence>
<organism evidence="12 13">
    <name type="scientific">Asticcacaulis excentricus</name>
    <dbReference type="NCBI Taxonomy" id="78587"/>
    <lineage>
        <taxon>Bacteria</taxon>
        <taxon>Pseudomonadati</taxon>
        <taxon>Pseudomonadota</taxon>
        <taxon>Alphaproteobacteria</taxon>
        <taxon>Caulobacterales</taxon>
        <taxon>Caulobacteraceae</taxon>
        <taxon>Asticcacaulis</taxon>
    </lineage>
</organism>
<name>A0A3G9G829_9CAUL</name>
<dbReference type="InterPro" id="IPR004215">
    <property type="entry name" value="GSHS_N"/>
</dbReference>
<evidence type="ECO:0000313" key="13">
    <source>
        <dbReference type="Proteomes" id="UP000278756"/>
    </source>
</evidence>
<protein>
    <recommendedName>
        <fullName evidence="10">Glutathione synthetase</fullName>
        <ecNumber evidence="10">6.3.2.3</ecNumber>
    </recommendedName>
    <alternativeName>
        <fullName evidence="10">GSH synthetase</fullName>
        <shortName evidence="10">GSH-S</shortName>
        <shortName evidence="10">GSHase</shortName>
    </alternativeName>
    <alternativeName>
        <fullName evidence="10">Glutathione synthase</fullName>
    </alternativeName>
</protein>
<evidence type="ECO:0000256" key="2">
    <source>
        <dbReference type="ARBA" id="ARBA00001946"/>
    </source>
</evidence>
<reference evidence="13" key="1">
    <citation type="journal article" date="2017" name="Biotechnol. Biofuels">
        <title>Evaluation of environmental bacterial communities as a factor affecting the growth of duckweed Lemna minor.</title>
        <authorList>
            <person name="Ishizawa H."/>
            <person name="Kuroda M."/>
            <person name="Morikawa M."/>
            <person name="Ike M."/>
        </authorList>
    </citation>
    <scope>NUCLEOTIDE SEQUENCE [LARGE SCALE GENOMIC DNA]</scope>
    <source>
        <strain evidence="13">M6</strain>
    </source>
</reference>
<comment type="pathway">
    <text evidence="10">Sulfur metabolism; glutathione biosynthesis; glutathione from L-cysteine and L-glutamate: step 2/2.</text>
</comment>
<keyword evidence="8" id="KW-0460">Magnesium</keyword>
<keyword evidence="6 10" id="KW-0547">Nucleotide-binding</keyword>
<dbReference type="Gene3D" id="3.40.50.20">
    <property type="match status" value="1"/>
</dbReference>
<dbReference type="PANTHER" id="PTHR21621">
    <property type="entry name" value="RIBOSOMAL PROTEIN S6 MODIFICATION PROTEIN"/>
    <property type="match status" value="1"/>
</dbReference>
<evidence type="ECO:0000256" key="9">
    <source>
        <dbReference type="ARBA" id="ARBA00023211"/>
    </source>
</evidence>
<dbReference type="RefSeq" id="WP_126422208.1">
    <property type="nucleotide sequence ID" value="NZ_AP018827.1"/>
</dbReference>
<evidence type="ECO:0000256" key="8">
    <source>
        <dbReference type="ARBA" id="ARBA00022842"/>
    </source>
</evidence>
<keyword evidence="5" id="KW-0479">Metal-binding</keyword>
<keyword evidence="3 10" id="KW-0436">Ligase</keyword>
<evidence type="ECO:0000256" key="6">
    <source>
        <dbReference type="ARBA" id="ARBA00022741"/>
    </source>
</evidence>
<dbReference type="GO" id="GO:0004363">
    <property type="term" value="F:glutathione synthase activity"/>
    <property type="evidence" value="ECO:0007669"/>
    <property type="project" value="UniProtKB-UniRule"/>
</dbReference>
<dbReference type="AlphaFoldDB" id="A0A3G9G829"/>
<evidence type="ECO:0000256" key="1">
    <source>
        <dbReference type="ARBA" id="ARBA00001936"/>
    </source>
</evidence>
<dbReference type="UniPathway" id="UPA00142">
    <property type="reaction ID" value="UER00210"/>
</dbReference>
<dbReference type="GO" id="GO:0005737">
    <property type="term" value="C:cytoplasm"/>
    <property type="evidence" value="ECO:0007669"/>
    <property type="project" value="TreeGrafter"/>
</dbReference>
<comment type="cofactor">
    <cofactor evidence="1">
        <name>Mn(2+)</name>
        <dbReference type="ChEBI" id="CHEBI:29035"/>
    </cofactor>
</comment>
<dbReference type="EC" id="6.3.2.3" evidence="10"/>
<proteinExistence type="inferred from homology"/>
<evidence type="ECO:0000256" key="4">
    <source>
        <dbReference type="ARBA" id="ARBA00022684"/>
    </source>
</evidence>
<comment type="cofactor">
    <cofactor evidence="2">
        <name>Mg(2+)</name>
        <dbReference type="ChEBI" id="CHEBI:18420"/>
    </cofactor>
</comment>
<dbReference type="SUPFAM" id="SSF56059">
    <property type="entry name" value="Glutathione synthetase ATP-binding domain-like"/>
    <property type="match status" value="1"/>
</dbReference>
<dbReference type="Pfam" id="PF02955">
    <property type="entry name" value="GSH-S_ATP"/>
    <property type="match status" value="1"/>
</dbReference>
<comment type="catalytic activity">
    <reaction evidence="10">
        <text>gamma-L-glutamyl-L-cysteine + glycine + ATP = glutathione + ADP + phosphate + H(+)</text>
        <dbReference type="Rhea" id="RHEA:13557"/>
        <dbReference type="ChEBI" id="CHEBI:15378"/>
        <dbReference type="ChEBI" id="CHEBI:30616"/>
        <dbReference type="ChEBI" id="CHEBI:43474"/>
        <dbReference type="ChEBI" id="CHEBI:57305"/>
        <dbReference type="ChEBI" id="CHEBI:57925"/>
        <dbReference type="ChEBI" id="CHEBI:58173"/>
        <dbReference type="ChEBI" id="CHEBI:456216"/>
        <dbReference type="EC" id="6.3.2.3"/>
    </reaction>
</comment>
<dbReference type="Gene3D" id="3.30.470.20">
    <property type="entry name" value="ATP-grasp fold, B domain"/>
    <property type="match status" value="1"/>
</dbReference>
<evidence type="ECO:0000256" key="3">
    <source>
        <dbReference type="ARBA" id="ARBA00022598"/>
    </source>
</evidence>
<dbReference type="SUPFAM" id="SSF52440">
    <property type="entry name" value="PreATP-grasp domain"/>
    <property type="match status" value="1"/>
</dbReference>
<dbReference type="HAMAP" id="MF_00162">
    <property type="entry name" value="GSH_S"/>
    <property type="match status" value="1"/>
</dbReference>
<dbReference type="InterPro" id="IPR004218">
    <property type="entry name" value="GSHS_ATP-bd"/>
</dbReference>
<feature type="domain" description="ATP-grasp" evidence="11">
    <location>
        <begin position="126"/>
        <end position="310"/>
    </location>
</feature>
<dbReference type="EMBL" id="AP018827">
    <property type="protein sequence ID" value="BBF81254.1"/>
    <property type="molecule type" value="Genomic_DNA"/>
</dbReference>
<dbReference type="Gene3D" id="3.30.1490.20">
    <property type="entry name" value="ATP-grasp fold, A domain"/>
    <property type="match status" value="1"/>
</dbReference>
<dbReference type="Proteomes" id="UP000278756">
    <property type="component" value="Chromosome 1"/>
</dbReference>
<dbReference type="InterPro" id="IPR011761">
    <property type="entry name" value="ATP-grasp"/>
</dbReference>
<dbReference type="PANTHER" id="PTHR21621:SF4">
    <property type="entry name" value="GLUTATHIONE SYNTHETASE"/>
    <property type="match status" value="1"/>
</dbReference>
<dbReference type="InterPro" id="IPR006284">
    <property type="entry name" value="Glut_synth_pro"/>
</dbReference>
<gene>
    <name evidence="10" type="primary">gshB</name>
    <name evidence="12" type="ORF">EM6_1851</name>
</gene>
<keyword evidence="4 10" id="KW-0317">Glutathione biosynthesis</keyword>
<dbReference type="GO" id="GO:0005524">
    <property type="term" value="F:ATP binding"/>
    <property type="evidence" value="ECO:0007669"/>
    <property type="project" value="UniProtKB-UniRule"/>
</dbReference>
<accession>A0A3G9G829</accession>
<reference evidence="13" key="2">
    <citation type="journal article" date="2017" name="Plant Physiol. Biochem.">
        <title>Differential oxidative and antioxidative response of duckweed Lemna minor toward plant growth promoting/inhibiting bacteria.</title>
        <authorList>
            <person name="Ishizawa H."/>
            <person name="Kuroda M."/>
            <person name="Morikawa M."/>
            <person name="Ike M."/>
        </authorList>
    </citation>
    <scope>NUCLEOTIDE SEQUENCE [LARGE SCALE GENOMIC DNA]</scope>
    <source>
        <strain evidence="13">M6</strain>
    </source>
</reference>
<keyword evidence="9" id="KW-0464">Manganese</keyword>
<dbReference type="NCBIfam" id="TIGR01380">
    <property type="entry name" value="glut_syn"/>
    <property type="match status" value="1"/>
</dbReference>
<sequence length="318" mass="34563">MTLRVAVQMDPIETINIAGDTTFLLMMAAQARGHELWVYEPQHLSLEDGEIFARARKVTLRPVKGDHVTADAYQKLNLGSDVDVVLMRQDPPFDVAYITATYLLEMIHPKTLVVNDPRSVRDCPEKLFAQHFQGLQPPTLISADPEALRDFQQRHGDVILKPLHGAAGGGIIKLKADDRNLDALIELHAAIGREPLVLQKFIPAVSAGDKRIILVDGEVVGAINRVPQKDAVRSNLRVGGTAAPTTLTPRDLEICAAVGPALRERGLIFVGLDVIGDYLTEINVTSPTGAVQLKAFDGIDAGDALWNAVERKLSTAKA</sequence>
<dbReference type="GO" id="GO:0046872">
    <property type="term" value="F:metal ion binding"/>
    <property type="evidence" value="ECO:0007669"/>
    <property type="project" value="UniProtKB-KW"/>
</dbReference>
<dbReference type="InterPro" id="IPR016185">
    <property type="entry name" value="PreATP-grasp_dom_sf"/>
</dbReference>
<evidence type="ECO:0000259" key="11">
    <source>
        <dbReference type="PROSITE" id="PS50975"/>
    </source>
</evidence>
<comment type="similarity">
    <text evidence="10">Belongs to the prokaryotic GSH synthase family.</text>
</comment>
<dbReference type="NCBIfam" id="NF003573">
    <property type="entry name" value="PRK05246.1"/>
    <property type="match status" value="1"/>
</dbReference>
<evidence type="ECO:0000256" key="5">
    <source>
        <dbReference type="ARBA" id="ARBA00022723"/>
    </source>
</evidence>